<keyword evidence="2" id="KW-0812">Transmembrane</keyword>
<keyword evidence="2" id="KW-0472">Membrane</keyword>
<accession>A0A8J5CDJ3</accession>
<dbReference type="Pfam" id="PF05904">
    <property type="entry name" value="DUF863"/>
    <property type="match status" value="2"/>
</dbReference>
<dbReference type="PANTHER" id="PTHR33167:SF4">
    <property type="entry name" value="TRANSCRIPTION FACTOR, PUTATIVE (DUF863)-RELATED"/>
    <property type="match status" value="1"/>
</dbReference>
<feature type="compositionally biased region" description="Basic and acidic residues" evidence="1">
    <location>
        <begin position="835"/>
        <end position="845"/>
    </location>
</feature>
<protein>
    <submittedName>
        <fullName evidence="3">Uncharacterized protein</fullName>
    </submittedName>
</protein>
<feature type="compositionally biased region" description="Basic residues" evidence="1">
    <location>
        <begin position="852"/>
        <end position="863"/>
    </location>
</feature>
<dbReference type="EMBL" id="JACMSC010000020">
    <property type="protein sequence ID" value="KAG6471894.1"/>
    <property type="molecule type" value="Genomic_DNA"/>
</dbReference>
<evidence type="ECO:0000256" key="2">
    <source>
        <dbReference type="SAM" id="Phobius"/>
    </source>
</evidence>
<evidence type="ECO:0000256" key="1">
    <source>
        <dbReference type="SAM" id="MobiDB-lite"/>
    </source>
</evidence>
<dbReference type="Proteomes" id="UP000734854">
    <property type="component" value="Unassembled WGS sequence"/>
</dbReference>
<dbReference type="PANTHER" id="PTHR33167">
    <property type="entry name" value="TRANSCRIPTION FACTOR, PUTATIVE (DUF863)-RELATED"/>
    <property type="match status" value="1"/>
</dbReference>
<comment type="caution">
    <text evidence="3">The sequence shown here is derived from an EMBL/GenBank/DDBJ whole genome shotgun (WGS) entry which is preliminary data.</text>
</comment>
<feature type="compositionally biased region" description="Basic residues" evidence="1">
    <location>
        <begin position="906"/>
        <end position="923"/>
    </location>
</feature>
<organism evidence="3 4">
    <name type="scientific">Zingiber officinale</name>
    <name type="common">Ginger</name>
    <name type="synonym">Amomum zingiber</name>
    <dbReference type="NCBI Taxonomy" id="94328"/>
    <lineage>
        <taxon>Eukaryota</taxon>
        <taxon>Viridiplantae</taxon>
        <taxon>Streptophyta</taxon>
        <taxon>Embryophyta</taxon>
        <taxon>Tracheophyta</taxon>
        <taxon>Spermatophyta</taxon>
        <taxon>Magnoliopsida</taxon>
        <taxon>Liliopsida</taxon>
        <taxon>Zingiberales</taxon>
        <taxon>Zingiberaceae</taxon>
        <taxon>Zingiber</taxon>
    </lineage>
</organism>
<feature type="compositionally biased region" description="Polar residues" evidence="1">
    <location>
        <begin position="544"/>
        <end position="563"/>
    </location>
</feature>
<evidence type="ECO:0000313" key="3">
    <source>
        <dbReference type="EMBL" id="KAG6471894.1"/>
    </source>
</evidence>
<feature type="region of interest" description="Disordered" evidence="1">
    <location>
        <begin position="544"/>
        <end position="565"/>
    </location>
</feature>
<feature type="region of interest" description="Disordered" evidence="1">
    <location>
        <begin position="900"/>
        <end position="923"/>
    </location>
</feature>
<feature type="region of interest" description="Disordered" evidence="1">
    <location>
        <begin position="956"/>
        <end position="975"/>
    </location>
</feature>
<reference evidence="3 4" key="1">
    <citation type="submission" date="2020-08" db="EMBL/GenBank/DDBJ databases">
        <title>Plant Genome Project.</title>
        <authorList>
            <person name="Zhang R.-G."/>
        </authorList>
    </citation>
    <scope>NUCLEOTIDE SEQUENCE [LARGE SCALE GENOMIC DNA]</scope>
    <source>
        <tissue evidence="3">Rhizome</tissue>
    </source>
</reference>
<keyword evidence="2" id="KW-1133">Transmembrane helix</keyword>
<name>A0A8J5CDJ3_ZINOF</name>
<feature type="region of interest" description="Disordered" evidence="1">
    <location>
        <begin position="835"/>
        <end position="867"/>
    </location>
</feature>
<dbReference type="AlphaFoldDB" id="A0A8J5CDJ3"/>
<gene>
    <name evidence="3" type="ORF">ZIOFF_069345</name>
</gene>
<proteinExistence type="predicted"/>
<feature type="transmembrane region" description="Helical" evidence="2">
    <location>
        <begin position="12"/>
        <end position="35"/>
    </location>
</feature>
<keyword evidence="4" id="KW-1185">Reference proteome</keyword>
<evidence type="ECO:0000313" key="4">
    <source>
        <dbReference type="Proteomes" id="UP000734854"/>
    </source>
</evidence>
<dbReference type="InterPro" id="IPR008581">
    <property type="entry name" value="DUF863_pln"/>
</dbReference>
<sequence>MCNKMSNKEKMMAALLDLSSVGVVVVFFGSFLTVFQHQEARKVGRADEDAKLKAYLRMGTKVHCKSYLPGFPPPGDLNEDSNFSWTLFCEHKSIGRQLYNDFQPRGVGSCLAYDKDMLKRTMLEHEAIFQNQVYELHRVYRIQKELMHELKKTQMNGYSQTSNSSMLVSRLRSELDEKGWLAPHQPLMTKPNVIQDSEDDKVSLHFLNKDMTPRKHGKCVESDKPEETEPKKFTGRILDLHLPADVYIEKEVTEKIERENIHGIEAENGVKLTLGSIDIHGFRKGCLKSNWDSDDQSVHSLADLNEPITESWENEAVNSNIHKLDGVNVLSKELEKPCLLTESESKTKFPHIYLSNNDGANSLDAETVGIIQEQQTLNDCAACCFAYDFLDDALLHNWQSIADTNECPSSSEQLKLKFDKSEENYLLEQDEIRTWFREKTICIENSANPGLPTSLNNPRLKASQVTPLSAAYPPAPACTKPMQIIGQPPVSLQALPCFKSYNGYSQPHRGLDNLVLSHTSGYRHAIQMNLTSLANIQHLQSNLGKSNLSDSNGSSPYESSQNHELQRPFKDSKFGNFESLKGLNLNQAILCGTQDGFADQENLVRKHEEAPDKFIWPREWSSCNGHADRKENDTRSNVHFNAEFRGLEIKSLDADLASNLGKGKGFRNCSQGLESEINLNCEVIPVTENKLCEASTEGIPSSLPMAAAVGKLTCQIDLEVPADELEDNDMDVYINQPIAAAVMSAEKISSLDVCIKSAADAIISMSIDAHNHLDNITSIPSAPATCDSLHLLAKIATCIVESFEASGDDGLDFFESMTLKLDELKADEYSCKSFKHEKPKDDEKSTCSMLSRSRRAQAKKRTQRRDFKKDVLPALTSLSKHEVTEDLQVLGGITRASKLQLTGSTKTKRSKHKTSSQRGRRQARSLAIAIAEMHNSPPRTLPIHTELENARSSIMGWGRTTRRCPRQRTANAAAP</sequence>